<reference evidence="1 2" key="1">
    <citation type="journal article" date="2013" name="Genome Announc.">
        <title>Genome Sequence of the Sulfate-Reducing Bacterium Desulfotomaculum hydrothermale Lam5(T).</title>
        <authorList>
            <person name="Amin O."/>
            <person name="Fardeau M.L."/>
            <person name="Valette O."/>
            <person name="Hirschler-Rea A."/>
            <person name="Barbe V."/>
            <person name="Medigue C."/>
            <person name="Vacherie B."/>
            <person name="Ollivier B."/>
            <person name="Bertin P.N."/>
            <person name="Dolla A."/>
        </authorList>
    </citation>
    <scope>NUCLEOTIDE SEQUENCE [LARGE SCALE GENOMIC DNA]</scope>
    <source>
        <strain evidence="2">Lam5 / DSM 18033</strain>
    </source>
</reference>
<dbReference type="EMBL" id="CAOS01000003">
    <property type="protein sequence ID" value="CCO07152.1"/>
    <property type="molecule type" value="Genomic_DNA"/>
</dbReference>
<name>K8DX64_9FIRM</name>
<accession>K8DX64</accession>
<proteinExistence type="predicted"/>
<dbReference type="RefSeq" id="WP_008409918.1">
    <property type="nucleotide sequence ID" value="NZ_CAOS01000003.1"/>
</dbReference>
<dbReference type="AlphaFoldDB" id="K8DX64"/>
<evidence type="ECO:0000313" key="2">
    <source>
        <dbReference type="Proteomes" id="UP000009315"/>
    </source>
</evidence>
<organism evidence="1 2">
    <name type="scientific">Desulforamulus hydrothermalis Lam5 = DSM 18033</name>
    <dbReference type="NCBI Taxonomy" id="1121428"/>
    <lineage>
        <taxon>Bacteria</taxon>
        <taxon>Bacillati</taxon>
        <taxon>Bacillota</taxon>
        <taxon>Clostridia</taxon>
        <taxon>Eubacteriales</taxon>
        <taxon>Peptococcaceae</taxon>
        <taxon>Desulforamulus</taxon>
    </lineage>
</organism>
<gene>
    <name evidence="1" type="ORF">DESHY_110096</name>
</gene>
<protein>
    <submittedName>
        <fullName evidence="1">Uncharacterized protein</fullName>
    </submittedName>
</protein>
<keyword evidence="2" id="KW-1185">Reference proteome</keyword>
<dbReference type="STRING" id="1121428.DESHY_110096"/>
<evidence type="ECO:0000313" key="1">
    <source>
        <dbReference type="EMBL" id="CCO07152.1"/>
    </source>
</evidence>
<dbReference type="Proteomes" id="UP000009315">
    <property type="component" value="Unassembled WGS sequence"/>
</dbReference>
<sequence>MIYDPLWLGLRTDSTVIRSGRLWGRLEPARLARFGRRPRPESATPMAPFAQQVLRPVL</sequence>
<comment type="caution">
    <text evidence="1">The sequence shown here is derived from an EMBL/GenBank/DDBJ whole genome shotgun (WGS) entry which is preliminary data.</text>
</comment>